<reference evidence="2" key="1">
    <citation type="submission" date="2023-03" db="EMBL/GenBank/DDBJ databases">
        <authorList>
            <person name="Steffen K."/>
            <person name="Cardenas P."/>
        </authorList>
    </citation>
    <scope>NUCLEOTIDE SEQUENCE</scope>
</reference>
<dbReference type="InterPro" id="IPR028366">
    <property type="entry name" value="PhoU"/>
</dbReference>
<dbReference type="Proteomes" id="UP001174909">
    <property type="component" value="Unassembled WGS sequence"/>
</dbReference>
<accession>A0AA35T788</accession>
<dbReference type="GO" id="GO:0030643">
    <property type="term" value="P:intracellular phosphate ion homeostasis"/>
    <property type="evidence" value="ECO:0007669"/>
    <property type="project" value="InterPro"/>
</dbReference>
<evidence type="ECO:0000259" key="1">
    <source>
        <dbReference type="Pfam" id="PF01895"/>
    </source>
</evidence>
<organism evidence="2 3">
    <name type="scientific">Geodia barretti</name>
    <name type="common">Barrett's horny sponge</name>
    <dbReference type="NCBI Taxonomy" id="519541"/>
    <lineage>
        <taxon>Eukaryota</taxon>
        <taxon>Metazoa</taxon>
        <taxon>Porifera</taxon>
        <taxon>Demospongiae</taxon>
        <taxon>Heteroscleromorpha</taxon>
        <taxon>Tetractinellida</taxon>
        <taxon>Astrophorina</taxon>
        <taxon>Geodiidae</taxon>
        <taxon>Geodia</taxon>
    </lineage>
</organism>
<evidence type="ECO:0000313" key="2">
    <source>
        <dbReference type="EMBL" id="CAI8043050.1"/>
    </source>
</evidence>
<dbReference type="InterPro" id="IPR026022">
    <property type="entry name" value="PhoU_dom"/>
</dbReference>
<name>A0AA35T788_GEOBA</name>
<keyword evidence="3" id="KW-1185">Reference proteome</keyword>
<dbReference type="Pfam" id="PF01895">
    <property type="entry name" value="PhoU"/>
    <property type="match status" value="1"/>
</dbReference>
<feature type="domain" description="PhoU" evidence="1">
    <location>
        <begin position="2"/>
        <end position="70"/>
    </location>
</feature>
<dbReference type="PANTHER" id="PTHR42930:SF3">
    <property type="entry name" value="PHOSPHATE-SPECIFIC TRANSPORT SYSTEM ACCESSORY PROTEIN PHOU"/>
    <property type="match status" value="1"/>
</dbReference>
<sequence length="91" mass="10771">MSFAERDEELARKVCADDDVVDDLYDQIYRELLTYMLQDPRTIQRATYLLWVAHDLERIADRATNIAERTLWLISGHTVSNRDLKSDRTLR</sequence>
<dbReference type="PANTHER" id="PTHR42930">
    <property type="entry name" value="PHOSPHATE-SPECIFIC TRANSPORT SYSTEM ACCESSORY PROTEIN PHOU"/>
    <property type="match status" value="1"/>
</dbReference>
<dbReference type="GO" id="GO:0045936">
    <property type="term" value="P:negative regulation of phosphate metabolic process"/>
    <property type="evidence" value="ECO:0007669"/>
    <property type="project" value="InterPro"/>
</dbReference>
<evidence type="ECO:0000313" key="3">
    <source>
        <dbReference type="Proteomes" id="UP001174909"/>
    </source>
</evidence>
<dbReference type="EMBL" id="CASHTH010003296">
    <property type="protein sequence ID" value="CAI8043050.1"/>
    <property type="molecule type" value="Genomic_DNA"/>
</dbReference>
<protein>
    <submittedName>
        <fullName evidence="2">Phosphate-specific transport system accessory protein PhoU homolog</fullName>
    </submittedName>
</protein>
<dbReference type="InterPro" id="IPR038078">
    <property type="entry name" value="PhoU-like_sf"/>
</dbReference>
<gene>
    <name evidence="2" type="ORF">GBAR_LOCUS23878</name>
</gene>
<proteinExistence type="predicted"/>
<dbReference type="AlphaFoldDB" id="A0AA35T788"/>
<dbReference type="Gene3D" id="1.20.58.220">
    <property type="entry name" value="Phosphate transport system protein phou homolog 2, domain 2"/>
    <property type="match status" value="1"/>
</dbReference>
<dbReference type="SUPFAM" id="SSF109755">
    <property type="entry name" value="PhoU-like"/>
    <property type="match status" value="1"/>
</dbReference>
<comment type="caution">
    <text evidence="2">The sequence shown here is derived from an EMBL/GenBank/DDBJ whole genome shotgun (WGS) entry which is preliminary data.</text>
</comment>